<protein>
    <submittedName>
        <fullName evidence="1">Uncharacterized protein</fullName>
    </submittedName>
</protein>
<accession>A0A0K2V9D9</accession>
<sequence length="59" mass="6574">ISHNMGYKLVKYVLYCSTGYAVPRSGHSGLQCINIRVVGRTGLGLYDAPLQNSKEFLRQ</sequence>
<proteinExistence type="predicted"/>
<dbReference type="AlphaFoldDB" id="A0A0K2V9D9"/>
<name>A0A0K2V9D9_LEPSM</name>
<evidence type="ECO:0000313" key="1">
    <source>
        <dbReference type="EMBL" id="CDW46925.1"/>
    </source>
</evidence>
<feature type="non-terminal residue" evidence="1">
    <location>
        <position position="1"/>
    </location>
</feature>
<dbReference type="EMBL" id="HACA01029564">
    <property type="protein sequence ID" value="CDW46925.1"/>
    <property type="molecule type" value="Transcribed_RNA"/>
</dbReference>
<reference evidence="1" key="1">
    <citation type="submission" date="2014-05" db="EMBL/GenBank/DDBJ databases">
        <authorList>
            <person name="Chronopoulou M."/>
        </authorList>
    </citation>
    <scope>NUCLEOTIDE SEQUENCE</scope>
    <source>
        <tissue evidence="1">Whole organism</tissue>
    </source>
</reference>
<organism evidence="1">
    <name type="scientific">Lepeophtheirus salmonis</name>
    <name type="common">Salmon louse</name>
    <name type="synonym">Caligus salmonis</name>
    <dbReference type="NCBI Taxonomy" id="72036"/>
    <lineage>
        <taxon>Eukaryota</taxon>
        <taxon>Metazoa</taxon>
        <taxon>Ecdysozoa</taxon>
        <taxon>Arthropoda</taxon>
        <taxon>Crustacea</taxon>
        <taxon>Multicrustacea</taxon>
        <taxon>Hexanauplia</taxon>
        <taxon>Copepoda</taxon>
        <taxon>Siphonostomatoida</taxon>
        <taxon>Caligidae</taxon>
        <taxon>Lepeophtheirus</taxon>
    </lineage>
</organism>